<dbReference type="AlphaFoldDB" id="A0AAV6WW96"/>
<evidence type="ECO:0000313" key="5">
    <source>
        <dbReference type="Proteomes" id="UP000826271"/>
    </source>
</evidence>
<dbReference type="Pfam" id="PF13920">
    <property type="entry name" value="zf-C3HC4_3"/>
    <property type="match status" value="1"/>
</dbReference>
<dbReference type="SUPFAM" id="SSF57850">
    <property type="entry name" value="RING/U-box"/>
    <property type="match status" value="1"/>
</dbReference>
<feature type="compositionally biased region" description="Low complexity" evidence="2">
    <location>
        <begin position="236"/>
        <end position="252"/>
    </location>
</feature>
<proteinExistence type="predicted"/>
<keyword evidence="1" id="KW-0862">Zinc</keyword>
<feature type="region of interest" description="Disordered" evidence="2">
    <location>
        <begin position="236"/>
        <end position="274"/>
    </location>
</feature>
<evidence type="ECO:0000259" key="3">
    <source>
        <dbReference type="PROSITE" id="PS50089"/>
    </source>
</evidence>
<dbReference type="PANTHER" id="PTHR46519">
    <property type="entry name" value="RING/U-BOX SUPERFAMILY PROTEIN"/>
    <property type="match status" value="1"/>
</dbReference>
<protein>
    <recommendedName>
        <fullName evidence="3">RING-type domain-containing protein</fullName>
    </recommendedName>
</protein>
<dbReference type="InterPro" id="IPR013083">
    <property type="entry name" value="Znf_RING/FYVE/PHD"/>
</dbReference>
<gene>
    <name evidence="4" type="ORF">BUALT_Bualt13G0067400</name>
</gene>
<dbReference type="GO" id="GO:0008270">
    <property type="term" value="F:zinc ion binding"/>
    <property type="evidence" value="ECO:0007669"/>
    <property type="project" value="UniProtKB-KW"/>
</dbReference>
<organism evidence="4 5">
    <name type="scientific">Buddleja alternifolia</name>
    <dbReference type="NCBI Taxonomy" id="168488"/>
    <lineage>
        <taxon>Eukaryota</taxon>
        <taxon>Viridiplantae</taxon>
        <taxon>Streptophyta</taxon>
        <taxon>Embryophyta</taxon>
        <taxon>Tracheophyta</taxon>
        <taxon>Spermatophyta</taxon>
        <taxon>Magnoliopsida</taxon>
        <taxon>eudicotyledons</taxon>
        <taxon>Gunneridae</taxon>
        <taxon>Pentapetalae</taxon>
        <taxon>asterids</taxon>
        <taxon>lamiids</taxon>
        <taxon>Lamiales</taxon>
        <taxon>Scrophulariaceae</taxon>
        <taxon>Buddlejeae</taxon>
        <taxon>Buddleja</taxon>
    </lineage>
</organism>
<keyword evidence="5" id="KW-1185">Reference proteome</keyword>
<feature type="domain" description="RING-type" evidence="3">
    <location>
        <begin position="627"/>
        <end position="666"/>
    </location>
</feature>
<feature type="region of interest" description="Disordered" evidence="2">
    <location>
        <begin position="25"/>
        <end position="44"/>
    </location>
</feature>
<dbReference type="Proteomes" id="UP000826271">
    <property type="component" value="Unassembled WGS sequence"/>
</dbReference>
<evidence type="ECO:0000256" key="1">
    <source>
        <dbReference type="PROSITE-ProRule" id="PRU00175"/>
    </source>
</evidence>
<dbReference type="CDD" id="cd16647">
    <property type="entry name" value="mRING-HC-C3HC5_NEU1"/>
    <property type="match status" value="1"/>
</dbReference>
<dbReference type="Gene3D" id="3.30.40.10">
    <property type="entry name" value="Zinc/RING finger domain, C3HC4 (zinc finger)"/>
    <property type="match status" value="1"/>
</dbReference>
<dbReference type="InterPro" id="IPR001841">
    <property type="entry name" value="Znf_RING"/>
</dbReference>
<comment type="caution">
    <text evidence="4">The sequence shown here is derived from an EMBL/GenBank/DDBJ whole genome shotgun (WGS) entry which is preliminary data.</text>
</comment>
<evidence type="ECO:0000256" key="2">
    <source>
        <dbReference type="SAM" id="MobiDB-lite"/>
    </source>
</evidence>
<accession>A0AAV6WW96</accession>
<evidence type="ECO:0000313" key="4">
    <source>
        <dbReference type="EMBL" id="KAG8371243.1"/>
    </source>
</evidence>
<dbReference type="EMBL" id="WHWC01000013">
    <property type="protein sequence ID" value="KAG8371243.1"/>
    <property type="molecule type" value="Genomic_DNA"/>
</dbReference>
<sequence length="679" mass="77555">MAVSGLQNVSTFAPSLFEIGNRGFTASETENDDNNSIISEQSSDLGEIERERVRQIFQEWMNSGAKGHSNYEFRLKNRSGPQWLGENECERVRIVREWVQMNTKQMNNHGSLRDGFAEVGNRIEQVRDGLEIPYTDIGVRRPIRKLCGRQTLLDLLLRAQSDRKRELHGLSEQRPVSGFAHRNRIQALLRGRFLRNERLILNERPSSVAATELGLLRQRLTVSDLREGFLSKLDNSVSNSVNNDESDSSSTDENYDGNSAVHITSDSESTADENRSLQEFVVQANPILDNDETEQDVLLEENINDVSIINESENVNRYAPLEIYHENYVDEVNGQTNELERNMNEEFDWQENEAEEFLDSAIEIGDGVWQELNSVLFIEWANAEEQDQMQESHEDWPSNSQDLQEAIDSWLDMPSGEVGSSIGRLDTFYFPDEDNNVHSMELRELSSRRRVSGLLRSSFRESLDQVLQSLVERQGHPSGDSEPDNVFSSRLLIEQDEEQLGGDQILALYDDNGRNPFAPSSTLVAGYPPLWNEEFQGVNWPHNSNMQMGTEWEVISGLRIEMARLNQSMNNMESMLEAFIDMQIELQRSVRQEISAALNRSSFSGDASEENRLDDELQWDHIRKGICCMCRDSKIDSLLYRCGHMCTCSKCAENLVQCMGKCPMCRAPAIEVVRAYFIQ</sequence>
<dbReference type="PANTHER" id="PTHR46519:SF3">
    <property type="entry name" value="RING_U-BOX SUPERFAMILY PROTEIN"/>
    <property type="match status" value="1"/>
</dbReference>
<dbReference type="PROSITE" id="PS50089">
    <property type="entry name" value="ZF_RING_2"/>
    <property type="match status" value="1"/>
</dbReference>
<name>A0AAV6WW96_9LAMI</name>
<keyword evidence="1" id="KW-0479">Metal-binding</keyword>
<keyword evidence="1" id="KW-0863">Zinc-finger</keyword>
<reference evidence="4" key="1">
    <citation type="submission" date="2019-10" db="EMBL/GenBank/DDBJ databases">
        <authorList>
            <person name="Zhang R."/>
            <person name="Pan Y."/>
            <person name="Wang J."/>
            <person name="Ma R."/>
            <person name="Yu S."/>
        </authorList>
    </citation>
    <scope>NUCLEOTIDE SEQUENCE</scope>
    <source>
        <strain evidence="4">LA-IB0</strain>
        <tissue evidence="4">Leaf</tissue>
    </source>
</reference>